<sequence length="207" mass="21946">MSNRFNLAIPTMVAVAFALLLGAQPAAEAGDFFDQTGASCNCPVCDHVCELKAEKVDEEKTCFKVESKVICIPRVVFPWQKSKRSACASCDACDGQGCTSCVHNGARLRRICVVKTEKYKCPSCEYTWTPVERGNCGGAGCASIPSGMIEAPLPPSPEPTPGAVTDEARSVVEPISAADYFRIPAPSVSQLPSAPVLGAPSSVLFER</sequence>
<gene>
    <name evidence="3" type="ORF">QTN89_27665</name>
</gene>
<keyword evidence="4" id="KW-1185">Reference proteome</keyword>
<evidence type="ECO:0000313" key="3">
    <source>
        <dbReference type="EMBL" id="MDM4019265.1"/>
    </source>
</evidence>
<protein>
    <recommendedName>
        <fullName evidence="5">4Fe-4S ferredoxin-type domain-containing protein</fullName>
    </recommendedName>
</protein>
<feature type="region of interest" description="Disordered" evidence="1">
    <location>
        <begin position="188"/>
        <end position="207"/>
    </location>
</feature>
<feature type="chain" id="PRO_5046390870" description="4Fe-4S ferredoxin-type domain-containing protein" evidence="2">
    <location>
        <begin position="30"/>
        <end position="207"/>
    </location>
</feature>
<dbReference type="Proteomes" id="UP001239462">
    <property type="component" value="Unassembled WGS sequence"/>
</dbReference>
<name>A0ABT7PS43_9BACT</name>
<accession>A0ABT7PS43</accession>
<evidence type="ECO:0000313" key="4">
    <source>
        <dbReference type="Proteomes" id="UP001239462"/>
    </source>
</evidence>
<dbReference type="EMBL" id="JASZZN010000035">
    <property type="protein sequence ID" value="MDM4019265.1"/>
    <property type="molecule type" value="Genomic_DNA"/>
</dbReference>
<proteinExistence type="predicted"/>
<feature type="signal peptide" evidence="2">
    <location>
        <begin position="1"/>
        <end position="29"/>
    </location>
</feature>
<dbReference type="RefSeq" id="WP_289167366.1">
    <property type="nucleotide sequence ID" value="NZ_JASZZN010000035.1"/>
</dbReference>
<reference evidence="3 4" key="1">
    <citation type="submission" date="2023-06" db="EMBL/GenBank/DDBJ databases">
        <title>Roseiconus lacunae JC819 isolated from Gulf of Mannar region, Tamil Nadu.</title>
        <authorList>
            <person name="Pk S."/>
            <person name="Ch S."/>
            <person name="Ch V.R."/>
        </authorList>
    </citation>
    <scope>NUCLEOTIDE SEQUENCE [LARGE SCALE GENOMIC DNA]</scope>
    <source>
        <strain evidence="3 4">JC819</strain>
    </source>
</reference>
<keyword evidence="2" id="KW-0732">Signal</keyword>
<evidence type="ECO:0000256" key="2">
    <source>
        <dbReference type="SAM" id="SignalP"/>
    </source>
</evidence>
<evidence type="ECO:0008006" key="5">
    <source>
        <dbReference type="Google" id="ProtNLM"/>
    </source>
</evidence>
<comment type="caution">
    <text evidence="3">The sequence shown here is derived from an EMBL/GenBank/DDBJ whole genome shotgun (WGS) entry which is preliminary data.</text>
</comment>
<evidence type="ECO:0000256" key="1">
    <source>
        <dbReference type="SAM" id="MobiDB-lite"/>
    </source>
</evidence>
<organism evidence="3 4">
    <name type="scientific">Roseiconus lacunae</name>
    <dbReference type="NCBI Taxonomy" id="2605694"/>
    <lineage>
        <taxon>Bacteria</taxon>
        <taxon>Pseudomonadati</taxon>
        <taxon>Planctomycetota</taxon>
        <taxon>Planctomycetia</taxon>
        <taxon>Pirellulales</taxon>
        <taxon>Pirellulaceae</taxon>
        <taxon>Roseiconus</taxon>
    </lineage>
</organism>